<reference evidence="1 2" key="2">
    <citation type="submission" date="2017-04" db="EMBL/GenBank/DDBJ databases">
        <title>CpG methylation of centromeres and impact of large insertions on vertebrate speciation.</title>
        <authorList>
            <person name="Ichikawa K."/>
            <person name="Yoshimura J."/>
            <person name="Morishita S."/>
        </authorList>
    </citation>
    <scope>NUCLEOTIDE SEQUENCE</scope>
    <source>
        <strain evidence="1 2">HSOK</strain>
    </source>
</reference>
<dbReference type="GO" id="GO:0003341">
    <property type="term" value="P:cilium movement"/>
    <property type="evidence" value="ECO:0007669"/>
    <property type="project" value="InterPro"/>
</dbReference>
<dbReference type="InterPro" id="IPR029676">
    <property type="entry name" value="CFAP221"/>
</dbReference>
<sequence length="286" mass="31770">MSVQVPQHYKLMGYRPVSLWDAFHSYVPTTLARPLRSGSPTEAQNSELVELKGMQKELTDPADEGAPALSFRAPDALTRPLAVNPLRIFNPAPGLQSFKRVPKFLESDLEFYLCPLPRYSLPESNTSSFGAQTSNGQKRFLNYKTELQKVMMWQNFDSKLLNDLSSQPALSSASAPRRSIDYNTDILRLAAPPPLPALPDDLVPLTDTPCEGSGVQLTPEMIRAEFLSGKALVSNSNLTAGLTARERHAEETRRSEISQMGRRVMARLKELQVTGRETHSPAEECE</sequence>
<evidence type="ECO:0000313" key="2">
    <source>
        <dbReference type="Proteomes" id="UP000265200"/>
    </source>
</evidence>
<organism evidence="1 2">
    <name type="scientific">Oryzias latipes</name>
    <name type="common">Japanese rice fish</name>
    <name type="synonym">Japanese killifish</name>
    <dbReference type="NCBI Taxonomy" id="8090"/>
    <lineage>
        <taxon>Eukaryota</taxon>
        <taxon>Metazoa</taxon>
        <taxon>Chordata</taxon>
        <taxon>Craniata</taxon>
        <taxon>Vertebrata</taxon>
        <taxon>Euteleostomi</taxon>
        <taxon>Actinopterygii</taxon>
        <taxon>Neopterygii</taxon>
        <taxon>Teleostei</taxon>
        <taxon>Neoteleostei</taxon>
        <taxon>Acanthomorphata</taxon>
        <taxon>Ovalentaria</taxon>
        <taxon>Atherinomorphae</taxon>
        <taxon>Beloniformes</taxon>
        <taxon>Adrianichthyidae</taxon>
        <taxon>Oryziinae</taxon>
        <taxon>Oryzias</taxon>
    </lineage>
</organism>
<evidence type="ECO:0000313" key="1">
    <source>
        <dbReference type="Ensembl" id="ENSORLP00015015750.1"/>
    </source>
</evidence>
<proteinExistence type="predicted"/>
<dbReference type="Ensembl" id="ENSORLT00015023758.1">
    <property type="protein sequence ID" value="ENSORLP00015015750.1"/>
    <property type="gene ID" value="ENSORLG00015016679.1"/>
</dbReference>
<dbReference type="GO" id="GO:0005929">
    <property type="term" value="C:cilium"/>
    <property type="evidence" value="ECO:0007669"/>
    <property type="project" value="InterPro"/>
</dbReference>
<reference key="1">
    <citation type="journal article" date="2007" name="Nature">
        <title>The medaka draft genome and insights into vertebrate genome evolution.</title>
        <authorList>
            <person name="Kasahara M."/>
            <person name="Naruse K."/>
            <person name="Sasaki S."/>
            <person name="Nakatani Y."/>
            <person name="Qu W."/>
            <person name="Ahsan B."/>
            <person name="Yamada T."/>
            <person name="Nagayasu Y."/>
            <person name="Doi K."/>
            <person name="Kasai Y."/>
            <person name="Jindo T."/>
            <person name="Kobayashi D."/>
            <person name="Shimada A."/>
            <person name="Toyoda A."/>
            <person name="Kuroki Y."/>
            <person name="Fujiyama A."/>
            <person name="Sasaki T."/>
            <person name="Shimizu A."/>
            <person name="Asakawa S."/>
            <person name="Shimizu N."/>
            <person name="Hashimoto S."/>
            <person name="Yang J."/>
            <person name="Lee Y."/>
            <person name="Matsushima K."/>
            <person name="Sugano S."/>
            <person name="Sakaizumi M."/>
            <person name="Narita T."/>
            <person name="Ohishi K."/>
            <person name="Haga S."/>
            <person name="Ohta F."/>
            <person name="Nomoto H."/>
            <person name="Nogata K."/>
            <person name="Morishita T."/>
            <person name="Endo T."/>
            <person name="Shin-I T."/>
            <person name="Takeda H."/>
            <person name="Morishita S."/>
            <person name="Kohara Y."/>
        </authorList>
    </citation>
    <scope>NUCLEOTIDE SEQUENCE [LARGE SCALE GENOMIC DNA]</scope>
    <source>
        <strain>Hd-rR</strain>
    </source>
</reference>
<accession>A0A3P9I772</accession>
<dbReference type="GO" id="GO:0060271">
    <property type="term" value="P:cilium assembly"/>
    <property type="evidence" value="ECO:0007669"/>
    <property type="project" value="InterPro"/>
</dbReference>
<protein>
    <submittedName>
        <fullName evidence="1">Uncharacterized protein</fullName>
    </submittedName>
</protein>
<name>A0A3P9I772_ORYLA</name>
<dbReference type="AlphaFoldDB" id="A0A3P9I772"/>
<dbReference type="Proteomes" id="UP000265200">
    <property type="component" value="Chromosome 2"/>
</dbReference>
<dbReference type="PANTHER" id="PTHR46500">
    <property type="entry name" value="CILIA- AND FLAGELLA-ASSOCIATED PROTEIN 221"/>
    <property type="match status" value="1"/>
</dbReference>
<reference evidence="1" key="3">
    <citation type="submission" date="2025-08" db="UniProtKB">
        <authorList>
            <consortium name="Ensembl"/>
        </authorList>
    </citation>
    <scope>IDENTIFICATION</scope>
    <source>
        <strain evidence="1">HSOK</strain>
    </source>
</reference>
<dbReference type="PANTHER" id="PTHR46500:SF1">
    <property type="entry name" value="CILIA- AND FLAGELLA-ASSOCIATED PROTEIN 221"/>
    <property type="match status" value="1"/>
</dbReference>
<reference evidence="1" key="4">
    <citation type="submission" date="2025-09" db="UniProtKB">
        <authorList>
            <consortium name="Ensembl"/>
        </authorList>
    </citation>
    <scope>IDENTIFICATION</scope>
    <source>
        <strain evidence="1">HSOK</strain>
    </source>
</reference>